<gene>
    <name evidence="2" type="ORF">AX018_10608</name>
</gene>
<accession>A0A328YR77</accession>
<protein>
    <submittedName>
        <fullName evidence="2">Uncharacterized protein</fullName>
    </submittedName>
</protein>
<evidence type="ECO:0000313" key="2">
    <source>
        <dbReference type="EMBL" id="RAR75894.1"/>
    </source>
</evidence>
<dbReference type="EMBL" id="QLTA01000060">
    <property type="protein sequence ID" value="RAR75894.1"/>
    <property type="molecule type" value="Genomic_DNA"/>
</dbReference>
<comment type="caution">
    <text evidence="2">The sequence shown here is derived from an EMBL/GenBank/DDBJ whole genome shotgun (WGS) entry which is preliminary data.</text>
</comment>
<organism evidence="2 3">
    <name type="scientific">Paracidovorax anthurii</name>
    <dbReference type="NCBI Taxonomy" id="78229"/>
    <lineage>
        <taxon>Bacteria</taxon>
        <taxon>Pseudomonadati</taxon>
        <taxon>Pseudomonadota</taxon>
        <taxon>Betaproteobacteria</taxon>
        <taxon>Burkholderiales</taxon>
        <taxon>Comamonadaceae</taxon>
        <taxon>Paracidovorax</taxon>
    </lineage>
</organism>
<feature type="region of interest" description="Disordered" evidence="1">
    <location>
        <begin position="14"/>
        <end position="51"/>
    </location>
</feature>
<name>A0A328YR77_9BURK</name>
<dbReference type="OrthoDB" id="8759078at2"/>
<proteinExistence type="predicted"/>
<dbReference type="Proteomes" id="UP000248856">
    <property type="component" value="Unassembled WGS sequence"/>
</dbReference>
<evidence type="ECO:0000256" key="1">
    <source>
        <dbReference type="SAM" id="MobiDB-lite"/>
    </source>
</evidence>
<dbReference type="AlphaFoldDB" id="A0A328YR77"/>
<dbReference type="RefSeq" id="WP_111881521.1">
    <property type="nucleotide sequence ID" value="NZ_CBCSGC010000042.1"/>
</dbReference>
<reference evidence="2 3" key="1">
    <citation type="submission" date="2018-06" db="EMBL/GenBank/DDBJ databases">
        <title>Genomic Encyclopedia of Archaeal and Bacterial Type Strains, Phase II (KMG-II): from individual species to whole genera.</title>
        <authorList>
            <person name="Goeker M."/>
        </authorList>
    </citation>
    <scope>NUCLEOTIDE SEQUENCE [LARGE SCALE GENOMIC DNA]</scope>
    <source>
        <strain evidence="2 3">CFPB 3232</strain>
    </source>
</reference>
<evidence type="ECO:0000313" key="3">
    <source>
        <dbReference type="Proteomes" id="UP000248856"/>
    </source>
</evidence>
<keyword evidence="3" id="KW-1185">Reference proteome</keyword>
<feature type="compositionally biased region" description="Pro residues" evidence="1">
    <location>
        <begin position="27"/>
        <end position="36"/>
    </location>
</feature>
<sequence length="128" mass="14102">MTRIDPTARLGALIKTQMETMGRAQAAPPPPRPPTMAPAREKPATAKSREQMLARLSGIGADDPDRRRRAFRIFLETTLSETFGPQLQDDPGFGDLVDRVMEQMQEDPSLSQACDAAADVLLTQPRQN</sequence>
<feature type="compositionally biased region" description="Basic and acidic residues" evidence="1">
    <location>
        <begin position="39"/>
        <end position="51"/>
    </location>
</feature>